<dbReference type="InterPro" id="IPR036390">
    <property type="entry name" value="WH_DNA-bd_sf"/>
</dbReference>
<sequence length="154" mass="17374">MKLSRKSDYALRALVTLAERNGEGPVSIRELAEANDVPRRFLEQIMLELKGKGIVRSVPGRIGGFELALAPEFITMGRIVRIFDEMLAPIPCVSTTHYESCSQETHCRFRRVLLDIRNYTAKRMEEATLAAIVAGPPVERHEVFNPQFEFAEGI</sequence>
<proteinExistence type="predicted"/>
<keyword evidence="1" id="KW-0238">DNA-binding</keyword>
<dbReference type="GO" id="GO:0005829">
    <property type="term" value="C:cytosol"/>
    <property type="evidence" value="ECO:0007669"/>
    <property type="project" value="TreeGrafter"/>
</dbReference>
<dbReference type="PROSITE" id="PS01332">
    <property type="entry name" value="HTH_RRF2_1"/>
    <property type="match status" value="1"/>
</dbReference>
<dbReference type="AlphaFoldDB" id="A0A7C2PID0"/>
<evidence type="ECO:0000313" key="2">
    <source>
        <dbReference type="EMBL" id="HEN16437.1"/>
    </source>
</evidence>
<dbReference type="EMBL" id="DSOK01000367">
    <property type="protein sequence ID" value="HEN16437.1"/>
    <property type="molecule type" value="Genomic_DNA"/>
</dbReference>
<dbReference type="Pfam" id="PF02082">
    <property type="entry name" value="Rrf2"/>
    <property type="match status" value="1"/>
</dbReference>
<comment type="caution">
    <text evidence="2">The sequence shown here is derived from an EMBL/GenBank/DDBJ whole genome shotgun (WGS) entry which is preliminary data.</text>
</comment>
<dbReference type="InterPro" id="IPR036388">
    <property type="entry name" value="WH-like_DNA-bd_sf"/>
</dbReference>
<accession>A0A7C2PID0</accession>
<dbReference type="GO" id="GO:0003677">
    <property type="term" value="F:DNA binding"/>
    <property type="evidence" value="ECO:0007669"/>
    <property type="project" value="UniProtKB-KW"/>
</dbReference>
<dbReference type="SUPFAM" id="SSF46785">
    <property type="entry name" value="Winged helix' DNA-binding domain"/>
    <property type="match status" value="1"/>
</dbReference>
<dbReference type="InterPro" id="IPR030489">
    <property type="entry name" value="TR_Rrf2-type_CS"/>
</dbReference>
<dbReference type="PANTHER" id="PTHR33221:SF5">
    <property type="entry name" value="HTH-TYPE TRANSCRIPTIONAL REGULATOR ISCR"/>
    <property type="match status" value="1"/>
</dbReference>
<evidence type="ECO:0000256" key="1">
    <source>
        <dbReference type="ARBA" id="ARBA00023125"/>
    </source>
</evidence>
<dbReference type="PANTHER" id="PTHR33221">
    <property type="entry name" value="WINGED HELIX-TURN-HELIX TRANSCRIPTIONAL REGULATOR, RRF2 FAMILY"/>
    <property type="match status" value="1"/>
</dbReference>
<reference evidence="2" key="1">
    <citation type="journal article" date="2020" name="mSystems">
        <title>Genome- and Community-Level Interaction Insights into Carbon Utilization and Element Cycling Functions of Hydrothermarchaeota in Hydrothermal Sediment.</title>
        <authorList>
            <person name="Zhou Z."/>
            <person name="Liu Y."/>
            <person name="Xu W."/>
            <person name="Pan J."/>
            <person name="Luo Z.H."/>
            <person name="Li M."/>
        </authorList>
    </citation>
    <scope>NUCLEOTIDE SEQUENCE [LARGE SCALE GENOMIC DNA]</scope>
    <source>
        <strain evidence="2">SpSt-339</strain>
    </source>
</reference>
<dbReference type="PROSITE" id="PS51197">
    <property type="entry name" value="HTH_RRF2_2"/>
    <property type="match status" value="1"/>
</dbReference>
<protein>
    <submittedName>
        <fullName evidence="2">Rrf2 family transcriptional regulator</fullName>
    </submittedName>
</protein>
<dbReference type="GO" id="GO:0003700">
    <property type="term" value="F:DNA-binding transcription factor activity"/>
    <property type="evidence" value="ECO:0007669"/>
    <property type="project" value="TreeGrafter"/>
</dbReference>
<organism evidence="2">
    <name type="scientific">Schlesneria paludicola</name>
    <dbReference type="NCBI Taxonomy" id="360056"/>
    <lineage>
        <taxon>Bacteria</taxon>
        <taxon>Pseudomonadati</taxon>
        <taxon>Planctomycetota</taxon>
        <taxon>Planctomycetia</taxon>
        <taxon>Planctomycetales</taxon>
        <taxon>Planctomycetaceae</taxon>
        <taxon>Schlesneria</taxon>
    </lineage>
</organism>
<dbReference type="InterPro" id="IPR000944">
    <property type="entry name" value="Tscrpt_reg_Rrf2"/>
</dbReference>
<dbReference type="Gene3D" id="1.10.10.10">
    <property type="entry name" value="Winged helix-like DNA-binding domain superfamily/Winged helix DNA-binding domain"/>
    <property type="match status" value="1"/>
</dbReference>
<name>A0A7C2PID0_9PLAN</name>
<dbReference type="NCBIfam" id="TIGR00738">
    <property type="entry name" value="rrf2_super"/>
    <property type="match status" value="1"/>
</dbReference>
<gene>
    <name evidence="2" type="ORF">ENQ76_13320</name>
</gene>